<dbReference type="PANTHER" id="PTHR33164:SF99">
    <property type="entry name" value="MARR FAMILY REGULATORY PROTEIN"/>
    <property type="match status" value="1"/>
</dbReference>
<dbReference type="PRINTS" id="PR00598">
    <property type="entry name" value="HTHMARR"/>
</dbReference>
<dbReference type="Gene3D" id="1.10.10.10">
    <property type="entry name" value="Winged helix-like DNA-binding domain superfamily/Winged helix DNA-binding domain"/>
    <property type="match status" value="1"/>
</dbReference>
<accession>A0A3N0EI64</accession>
<dbReference type="PROSITE" id="PS50995">
    <property type="entry name" value="HTH_MARR_2"/>
    <property type="match status" value="1"/>
</dbReference>
<dbReference type="Proteomes" id="UP000269198">
    <property type="component" value="Unassembled WGS sequence"/>
</dbReference>
<comment type="caution">
    <text evidence="2">The sequence shown here is derived from an EMBL/GenBank/DDBJ whole genome shotgun (WGS) entry which is preliminary data.</text>
</comment>
<dbReference type="GO" id="GO:0006950">
    <property type="term" value="P:response to stress"/>
    <property type="evidence" value="ECO:0007669"/>
    <property type="project" value="TreeGrafter"/>
</dbReference>
<dbReference type="Pfam" id="PF12802">
    <property type="entry name" value="MarR_2"/>
    <property type="match status" value="1"/>
</dbReference>
<dbReference type="InterPro" id="IPR039422">
    <property type="entry name" value="MarR/SlyA-like"/>
</dbReference>
<dbReference type="InterPro" id="IPR036390">
    <property type="entry name" value="WH_DNA-bd_sf"/>
</dbReference>
<feature type="domain" description="HTH marR-type" evidence="1">
    <location>
        <begin position="4"/>
        <end position="136"/>
    </location>
</feature>
<dbReference type="InterPro" id="IPR000835">
    <property type="entry name" value="HTH_MarR-typ"/>
</dbReference>
<dbReference type="EMBL" id="RJMB01000001">
    <property type="protein sequence ID" value="RNL87586.1"/>
    <property type="molecule type" value="Genomic_DNA"/>
</dbReference>
<evidence type="ECO:0000259" key="1">
    <source>
        <dbReference type="PROSITE" id="PS50995"/>
    </source>
</evidence>
<organism evidence="2 3">
    <name type="scientific">Halostreptopolyspora alba</name>
    <dbReference type="NCBI Taxonomy" id="2487137"/>
    <lineage>
        <taxon>Bacteria</taxon>
        <taxon>Bacillati</taxon>
        <taxon>Actinomycetota</taxon>
        <taxon>Actinomycetes</taxon>
        <taxon>Streptosporangiales</taxon>
        <taxon>Nocardiopsidaceae</taxon>
        <taxon>Halostreptopolyspora</taxon>
    </lineage>
</organism>
<gene>
    <name evidence="2" type="ORF">EFW17_01910</name>
</gene>
<keyword evidence="3" id="KW-1185">Reference proteome</keyword>
<dbReference type="SUPFAM" id="SSF46785">
    <property type="entry name" value="Winged helix' DNA-binding domain"/>
    <property type="match status" value="1"/>
</dbReference>
<reference evidence="2 3" key="1">
    <citation type="submission" date="2018-11" db="EMBL/GenBank/DDBJ databases">
        <title>The genome draft of YIM 96095.</title>
        <authorList>
            <person name="Tang S.-K."/>
            <person name="Chunyu W.-X."/>
            <person name="Feng Y.-Z."/>
        </authorList>
    </citation>
    <scope>NUCLEOTIDE SEQUENCE [LARGE SCALE GENOMIC DNA]</scope>
    <source>
        <strain evidence="2 3">YIM 96095</strain>
    </source>
</reference>
<sequence>MDDRERLLELLRTIQSSVIPSLVRGHEEHDITLLHAALLQALNRGGEPTVRELADLIGRSVSRTSRLVGQLESRELAQRREDPDDRRVRRVRISASGRAVLDEVQRMRVAAQLELWEHLAADERATVLHAMELLAKAARRYRDERG</sequence>
<dbReference type="AlphaFoldDB" id="A0A3N0EI64"/>
<evidence type="ECO:0000313" key="2">
    <source>
        <dbReference type="EMBL" id="RNL87586.1"/>
    </source>
</evidence>
<dbReference type="RefSeq" id="WP_123199451.1">
    <property type="nucleotide sequence ID" value="NZ_RJMB01000001.1"/>
</dbReference>
<name>A0A3N0EI64_9ACTN</name>
<dbReference type="InterPro" id="IPR036388">
    <property type="entry name" value="WH-like_DNA-bd_sf"/>
</dbReference>
<dbReference type="OrthoDB" id="3696090at2"/>
<dbReference type="GO" id="GO:0003700">
    <property type="term" value="F:DNA-binding transcription factor activity"/>
    <property type="evidence" value="ECO:0007669"/>
    <property type="project" value="InterPro"/>
</dbReference>
<dbReference type="SMART" id="SM00347">
    <property type="entry name" value="HTH_MARR"/>
    <property type="match status" value="1"/>
</dbReference>
<evidence type="ECO:0000313" key="3">
    <source>
        <dbReference type="Proteomes" id="UP000269198"/>
    </source>
</evidence>
<dbReference type="PANTHER" id="PTHR33164">
    <property type="entry name" value="TRANSCRIPTIONAL REGULATOR, MARR FAMILY"/>
    <property type="match status" value="1"/>
</dbReference>
<proteinExistence type="predicted"/>
<protein>
    <submittedName>
        <fullName evidence="2">MarR family transcriptional regulator</fullName>
    </submittedName>
</protein>